<dbReference type="EMBL" id="LNIX01000052">
    <property type="protein sequence ID" value="OXA37818.1"/>
    <property type="molecule type" value="Genomic_DNA"/>
</dbReference>
<feature type="compositionally biased region" description="Low complexity" evidence="1">
    <location>
        <begin position="190"/>
        <end position="226"/>
    </location>
</feature>
<dbReference type="Proteomes" id="UP000198287">
    <property type="component" value="Unassembled WGS sequence"/>
</dbReference>
<organism evidence="2 3">
    <name type="scientific">Folsomia candida</name>
    <name type="common">Springtail</name>
    <dbReference type="NCBI Taxonomy" id="158441"/>
    <lineage>
        <taxon>Eukaryota</taxon>
        <taxon>Metazoa</taxon>
        <taxon>Ecdysozoa</taxon>
        <taxon>Arthropoda</taxon>
        <taxon>Hexapoda</taxon>
        <taxon>Collembola</taxon>
        <taxon>Entomobryomorpha</taxon>
        <taxon>Isotomoidea</taxon>
        <taxon>Isotomidae</taxon>
        <taxon>Proisotominae</taxon>
        <taxon>Folsomia</taxon>
    </lineage>
</organism>
<dbReference type="AlphaFoldDB" id="A0A226CZ40"/>
<evidence type="ECO:0000313" key="3">
    <source>
        <dbReference type="Proteomes" id="UP000198287"/>
    </source>
</evidence>
<sequence length="246" mass="27299">MSRSSSQETEIVNDGARGVKGFENPNARKEDFFATCKFLVVRKQREDLYRFYQFVREEDGILTVRNFKGEEQELTGVDEKVYICSRLPKGQQVYIIDEDTLYERKSFVLNEFVFTGFESQIQLGGPSHHLIWSLALHEDQAAVATRRKVTQYGQTIDRNSPETSVQRAMLQHNTYRASAGSVFDPSRPRASSSSLSAAAAVTTTTTSEGRGRGNVNSSRGQQTQQGSRGGGGRGSSSTRTNCGFGN</sequence>
<name>A0A226CZ40_FOLCA</name>
<feature type="region of interest" description="Disordered" evidence="1">
    <location>
        <begin position="178"/>
        <end position="246"/>
    </location>
</feature>
<comment type="caution">
    <text evidence="2">The sequence shown here is derived from an EMBL/GenBank/DDBJ whole genome shotgun (WGS) entry which is preliminary data.</text>
</comment>
<keyword evidence="3" id="KW-1185">Reference proteome</keyword>
<protein>
    <submittedName>
        <fullName evidence="2">Uncharacterized protein</fullName>
    </submittedName>
</protein>
<evidence type="ECO:0000313" key="2">
    <source>
        <dbReference type="EMBL" id="OXA37818.1"/>
    </source>
</evidence>
<proteinExistence type="predicted"/>
<evidence type="ECO:0000256" key="1">
    <source>
        <dbReference type="SAM" id="MobiDB-lite"/>
    </source>
</evidence>
<gene>
    <name evidence="2" type="ORF">Fcan01_27457</name>
</gene>
<reference evidence="2 3" key="1">
    <citation type="submission" date="2015-12" db="EMBL/GenBank/DDBJ databases">
        <title>The genome of Folsomia candida.</title>
        <authorList>
            <person name="Faddeeva A."/>
            <person name="Derks M.F."/>
            <person name="Anvar Y."/>
            <person name="Smit S."/>
            <person name="Van Straalen N."/>
            <person name="Roelofs D."/>
        </authorList>
    </citation>
    <scope>NUCLEOTIDE SEQUENCE [LARGE SCALE GENOMIC DNA]</scope>
    <source>
        <strain evidence="2 3">VU population</strain>
        <tissue evidence="2">Whole body</tissue>
    </source>
</reference>
<accession>A0A226CZ40</accession>